<protein>
    <submittedName>
        <fullName evidence="1">General substrate transporter</fullName>
    </submittedName>
</protein>
<accession>A0ACD1G5V4</accession>
<keyword evidence="2" id="KW-1185">Reference proteome</keyword>
<evidence type="ECO:0000313" key="1">
    <source>
        <dbReference type="EMBL" id="RAH44604.1"/>
    </source>
</evidence>
<sequence>MDAIPLRRDSLKDPSVHLPILHLSESSAVTSFKMRLWKHDFRGRTLIFAITAASCQAFLLLGYDQGVMSGIVGADNRFAKDFNNPDASMQGDITGLYDIGCVVGSIVCYFVGEKYGRRTMLLTGATIMVIGSALLASSYSIAQLLVGRIVTGFGNGMNSSTAPVFQNECSPASYRGALLTLQGTVTILGVVIAYWLDYGTSFYTSSFEWRFPLAFQAIFAICLILQIIDLPETPRWLVQHDRHEEARAVIAAIQDTDLNDSAVTKTILDIQVVLDEEQREGPFRFAELFSWGEVQNLRRLLITISIELGQQFTGSNMINYYGPVLFQETMGMSRNLSMLLGGGMQCTYLVGSAIPVFLMDRFGRRSLLMICSAGLCLCFVMVTILLSLNRTDCAYGATVFIFIFQIFYGIGWLPVPWFYPSEINTTRVRTRMSAIASGWNWMAVFAVVKITPIAFKNIGWKTFIIFAVLNAVFIPMVYFFYPETKGIELEDIPLLFAKGGITGGVFSSKDGRTVTPGQHAQETHVDRKLETDVQQVENVDHIPLEA</sequence>
<dbReference type="Proteomes" id="UP000249057">
    <property type="component" value="Unassembled WGS sequence"/>
</dbReference>
<dbReference type="EMBL" id="KZ825352">
    <property type="protein sequence ID" value="RAH44604.1"/>
    <property type="molecule type" value="Genomic_DNA"/>
</dbReference>
<reference evidence="1" key="1">
    <citation type="submission" date="2018-02" db="EMBL/GenBank/DDBJ databases">
        <title>The genomes of Aspergillus section Nigri reveals drivers in fungal speciation.</title>
        <authorList>
            <consortium name="DOE Joint Genome Institute"/>
            <person name="Vesth T.C."/>
            <person name="Nybo J."/>
            <person name="Theobald S."/>
            <person name="Brandl J."/>
            <person name="Frisvad J.C."/>
            <person name="Nielsen K.F."/>
            <person name="Lyhne E.K."/>
            <person name="Kogle M.E."/>
            <person name="Kuo A."/>
            <person name="Riley R."/>
            <person name="Clum A."/>
            <person name="Nolan M."/>
            <person name="Lipzen A."/>
            <person name="Salamov A."/>
            <person name="Henrissat B."/>
            <person name="Wiebenga A."/>
            <person name="De vries R.P."/>
            <person name="Grigoriev I.V."/>
            <person name="Mortensen U.H."/>
            <person name="Andersen M.R."/>
            <person name="Baker S.E."/>
        </authorList>
    </citation>
    <scope>NUCLEOTIDE SEQUENCE</scope>
    <source>
        <strain evidence="1">CBS 621.78</strain>
    </source>
</reference>
<proteinExistence type="predicted"/>
<gene>
    <name evidence="1" type="ORF">BO95DRAFT_416138</name>
</gene>
<name>A0ACD1G5V4_9EURO</name>
<evidence type="ECO:0000313" key="2">
    <source>
        <dbReference type="Proteomes" id="UP000249057"/>
    </source>
</evidence>
<organism evidence="1 2">
    <name type="scientific">Aspergillus brunneoviolaceus CBS 621.78</name>
    <dbReference type="NCBI Taxonomy" id="1450534"/>
    <lineage>
        <taxon>Eukaryota</taxon>
        <taxon>Fungi</taxon>
        <taxon>Dikarya</taxon>
        <taxon>Ascomycota</taxon>
        <taxon>Pezizomycotina</taxon>
        <taxon>Eurotiomycetes</taxon>
        <taxon>Eurotiomycetidae</taxon>
        <taxon>Eurotiales</taxon>
        <taxon>Aspergillaceae</taxon>
        <taxon>Aspergillus</taxon>
        <taxon>Aspergillus subgen. Circumdati</taxon>
    </lineage>
</organism>